<evidence type="ECO:0000313" key="2">
    <source>
        <dbReference type="EMBL" id="AKF07589.1"/>
    </source>
</evidence>
<proteinExistence type="predicted"/>
<feature type="region of interest" description="Disordered" evidence="1">
    <location>
        <begin position="1"/>
        <end position="52"/>
    </location>
</feature>
<organism evidence="2 3">
    <name type="scientific">Sandaracinus amylolyticus</name>
    <dbReference type="NCBI Taxonomy" id="927083"/>
    <lineage>
        <taxon>Bacteria</taxon>
        <taxon>Pseudomonadati</taxon>
        <taxon>Myxococcota</taxon>
        <taxon>Polyangia</taxon>
        <taxon>Polyangiales</taxon>
        <taxon>Sandaracinaceae</taxon>
        <taxon>Sandaracinus</taxon>
    </lineage>
</organism>
<dbReference type="Proteomes" id="UP000034883">
    <property type="component" value="Chromosome"/>
</dbReference>
<accession>A0A0F6SFV2</accession>
<protein>
    <submittedName>
        <fullName evidence="2">Uncharacterized protein</fullName>
    </submittedName>
</protein>
<reference evidence="2 3" key="1">
    <citation type="submission" date="2015-03" db="EMBL/GenBank/DDBJ databases">
        <title>Genome assembly of Sandaracinus amylolyticus DSM 53668.</title>
        <authorList>
            <person name="Sharma G."/>
            <person name="Subramanian S."/>
        </authorList>
    </citation>
    <scope>NUCLEOTIDE SEQUENCE [LARGE SCALE GENOMIC DNA]</scope>
    <source>
        <strain evidence="2 3">DSM 53668</strain>
    </source>
</reference>
<dbReference type="AlphaFoldDB" id="A0A0F6SFV2"/>
<dbReference type="KEGG" id="samy:DB32_004738"/>
<evidence type="ECO:0000256" key="1">
    <source>
        <dbReference type="SAM" id="MobiDB-lite"/>
    </source>
</evidence>
<evidence type="ECO:0000313" key="3">
    <source>
        <dbReference type="Proteomes" id="UP000034883"/>
    </source>
</evidence>
<name>A0A0F6SFV2_9BACT</name>
<dbReference type="EMBL" id="CP011125">
    <property type="protein sequence ID" value="AKF07589.1"/>
    <property type="molecule type" value="Genomic_DNA"/>
</dbReference>
<dbReference type="STRING" id="927083.DB32_004738"/>
<feature type="compositionally biased region" description="Gly residues" evidence="1">
    <location>
        <begin position="10"/>
        <end position="27"/>
    </location>
</feature>
<sequence>MRLASRDLGGRGAGAVDGGVGSGGLGTILGEARGDQSANQQNFPAVVAQTDP</sequence>
<gene>
    <name evidence="2" type="ORF">DB32_004738</name>
</gene>
<keyword evidence="3" id="KW-1185">Reference proteome</keyword>